<keyword evidence="2" id="KW-1185">Reference proteome</keyword>
<evidence type="ECO:0000313" key="1">
    <source>
        <dbReference type="EMBL" id="POS83896.1"/>
    </source>
</evidence>
<evidence type="ECO:0000313" key="2">
    <source>
        <dbReference type="Proteomes" id="UP000237438"/>
    </source>
</evidence>
<proteinExistence type="predicted"/>
<name>A0A2S4PPE0_9PEZI</name>
<organism evidence="1 2">
    <name type="scientific">Erysiphe pulchra</name>
    <dbReference type="NCBI Taxonomy" id="225359"/>
    <lineage>
        <taxon>Eukaryota</taxon>
        <taxon>Fungi</taxon>
        <taxon>Dikarya</taxon>
        <taxon>Ascomycota</taxon>
        <taxon>Pezizomycotina</taxon>
        <taxon>Leotiomycetes</taxon>
        <taxon>Erysiphales</taxon>
        <taxon>Erysiphaceae</taxon>
        <taxon>Erysiphe</taxon>
    </lineage>
</organism>
<dbReference type="AlphaFoldDB" id="A0A2S4PPE0"/>
<dbReference type="EMBL" id="PEDP01001287">
    <property type="protein sequence ID" value="POS83896.1"/>
    <property type="molecule type" value="Genomic_DNA"/>
</dbReference>
<comment type="caution">
    <text evidence="1">The sequence shown here is derived from an EMBL/GenBank/DDBJ whole genome shotgun (WGS) entry which is preliminary data.</text>
</comment>
<sequence>MSDAKTKAEQIIKDNAVD</sequence>
<gene>
    <name evidence="1" type="ORF">EPUL_005053</name>
</gene>
<reference evidence="1 2" key="1">
    <citation type="submission" date="2017-10" db="EMBL/GenBank/DDBJ databases">
        <title>Development of genomic resources for the powdery mildew, Erysiphe pulchra.</title>
        <authorList>
            <person name="Wadl P.A."/>
            <person name="Mack B.M."/>
            <person name="Moore G."/>
            <person name="Beltz S.B."/>
        </authorList>
    </citation>
    <scope>NUCLEOTIDE SEQUENCE [LARGE SCALE GENOMIC DNA]</scope>
    <source>
        <strain evidence="1">Cflorida</strain>
    </source>
</reference>
<protein>
    <submittedName>
        <fullName evidence="1">Uncharacterized protein</fullName>
    </submittedName>
</protein>
<accession>A0A2S4PPE0</accession>
<dbReference type="Proteomes" id="UP000237438">
    <property type="component" value="Unassembled WGS sequence"/>
</dbReference>